<reference evidence="1 2" key="1">
    <citation type="submission" date="2018-11" db="EMBL/GenBank/DDBJ databases">
        <title>Paraburkholderia sp. DHOA04, isolated from soil.</title>
        <authorList>
            <person name="Gao Z.-H."/>
            <person name="Qiu L.-H."/>
            <person name="Fu J.-C."/>
        </authorList>
    </citation>
    <scope>NUCLEOTIDE SEQUENCE [LARGE SCALE GENOMIC DNA]</scope>
    <source>
        <strain evidence="1 2">DHOA04</strain>
    </source>
</reference>
<dbReference type="EMBL" id="RQIS01000015">
    <property type="protein sequence ID" value="RQH03938.1"/>
    <property type="molecule type" value="Genomic_DNA"/>
</dbReference>
<protein>
    <submittedName>
        <fullName evidence="1">DUF3501 family protein</fullName>
    </submittedName>
</protein>
<dbReference type="Proteomes" id="UP000272778">
    <property type="component" value="Unassembled WGS sequence"/>
</dbReference>
<dbReference type="InterPro" id="IPR021890">
    <property type="entry name" value="DUF3501"/>
</dbReference>
<comment type="caution">
    <text evidence="1">The sequence shown here is derived from an EMBL/GenBank/DDBJ whole genome shotgun (WGS) entry which is preliminary data.</text>
</comment>
<dbReference type="RefSeq" id="WP_124152829.1">
    <property type="nucleotide sequence ID" value="NZ_RQIS01000015.1"/>
</dbReference>
<dbReference type="OrthoDB" id="9780579at2"/>
<evidence type="ECO:0000313" key="2">
    <source>
        <dbReference type="Proteomes" id="UP000272778"/>
    </source>
</evidence>
<organism evidence="1 2">
    <name type="scientific">Paraburkholderia dinghuensis</name>
    <dbReference type="NCBI Taxonomy" id="2305225"/>
    <lineage>
        <taxon>Bacteria</taxon>
        <taxon>Pseudomonadati</taxon>
        <taxon>Pseudomonadota</taxon>
        <taxon>Betaproteobacteria</taxon>
        <taxon>Burkholderiales</taxon>
        <taxon>Burkholderiaceae</taxon>
        <taxon>Paraburkholderia</taxon>
    </lineage>
</organism>
<gene>
    <name evidence="1" type="ORF">D1Y85_20095</name>
</gene>
<dbReference type="AlphaFoldDB" id="A0A3N6MK78"/>
<keyword evidence="2" id="KW-1185">Reference proteome</keyword>
<name>A0A3N6MK78_9BURK</name>
<proteinExistence type="predicted"/>
<accession>A0A3N6MK78</accession>
<dbReference type="Pfam" id="PF12007">
    <property type="entry name" value="DUF3501"/>
    <property type="match status" value="1"/>
</dbReference>
<sequence>MTIARIARNSLLTLEAYAKVRGDMRNRIIEHKKRRAVALGNHLTFLFEDEATIRYQIQEMLHIEKIFDEDGIQGELEAYLPLVPDGSNLKATMQIEYESEIERRAALARLIGIEDRIFVQVEGEAPVYAIADEDLERENAEKTSAVHFVRFELTPEMKARLREGAALMIGCDHPNYRVATQTIDGDTRASLVADLD</sequence>
<evidence type="ECO:0000313" key="1">
    <source>
        <dbReference type="EMBL" id="RQH03938.1"/>
    </source>
</evidence>